<feature type="domain" description="Response regulatory" evidence="12">
    <location>
        <begin position="396"/>
        <end position="513"/>
    </location>
</feature>
<dbReference type="Gene3D" id="3.30.565.10">
    <property type="entry name" value="Histidine kinase-like ATPase, C-terminal domain"/>
    <property type="match status" value="1"/>
</dbReference>
<accession>A0A4R0NAC6</accession>
<dbReference type="PROSITE" id="PS50110">
    <property type="entry name" value="RESPONSE_REGULATORY"/>
    <property type="match status" value="1"/>
</dbReference>
<evidence type="ECO:0000256" key="7">
    <source>
        <dbReference type="ARBA" id="ARBA00023012"/>
    </source>
</evidence>
<dbReference type="Pfam" id="PF00512">
    <property type="entry name" value="HisKA"/>
    <property type="match status" value="1"/>
</dbReference>
<reference evidence="14 15" key="1">
    <citation type="submission" date="2019-02" db="EMBL/GenBank/DDBJ databases">
        <title>Pedobacter sp. RP-3-8 sp. nov., isolated from Arctic soil.</title>
        <authorList>
            <person name="Dahal R.H."/>
        </authorList>
    </citation>
    <scope>NUCLEOTIDE SEQUENCE [LARGE SCALE GENOMIC DNA]</scope>
    <source>
        <strain evidence="14 15">RP-3-8</strain>
    </source>
</reference>
<evidence type="ECO:0000313" key="15">
    <source>
        <dbReference type="Proteomes" id="UP000291117"/>
    </source>
</evidence>
<dbReference type="PANTHER" id="PTHR45339">
    <property type="entry name" value="HYBRID SIGNAL TRANSDUCTION HISTIDINE KINASE J"/>
    <property type="match status" value="1"/>
</dbReference>
<dbReference type="CDD" id="cd00082">
    <property type="entry name" value="HisKA"/>
    <property type="match status" value="1"/>
</dbReference>
<evidence type="ECO:0000256" key="5">
    <source>
        <dbReference type="ARBA" id="ARBA00022679"/>
    </source>
</evidence>
<keyword evidence="10" id="KW-0472">Membrane</keyword>
<dbReference type="PROSITE" id="PS50109">
    <property type="entry name" value="HIS_KIN"/>
    <property type="match status" value="1"/>
</dbReference>
<protein>
    <recommendedName>
        <fullName evidence="3">histidine kinase</fullName>
        <ecNumber evidence="3">2.7.13.3</ecNumber>
    </recommendedName>
</protein>
<evidence type="ECO:0000256" key="10">
    <source>
        <dbReference type="SAM" id="Phobius"/>
    </source>
</evidence>
<dbReference type="PRINTS" id="PR00344">
    <property type="entry name" value="BCTRLSENSOR"/>
</dbReference>
<dbReference type="PROSITE" id="PS50885">
    <property type="entry name" value="HAMP"/>
    <property type="match status" value="1"/>
</dbReference>
<dbReference type="PANTHER" id="PTHR45339:SF1">
    <property type="entry name" value="HYBRID SIGNAL TRANSDUCTION HISTIDINE KINASE J"/>
    <property type="match status" value="1"/>
</dbReference>
<dbReference type="InterPro" id="IPR036097">
    <property type="entry name" value="HisK_dim/P_sf"/>
</dbReference>
<organism evidence="14 15">
    <name type="scientific">Pedobacter hiemivivus</name>
    <dbReference type="NCBI Taxonomy" id="2530454"/>
    <lineage>
        <taxon>Bacteria</taxon>
        <taxon>Pseudomonadati</taxon>
        <taxon>Bacteroidota</taxon>
        <taxon>Sphingobacteriia</taxon>
        <taxon>Sphingobacteriales</taxon>
        <taxon>Sphingobacteriaceae</taxon>
        <taxon>Pedobacter</taxon>
    </lineage>
</organism>
<evidence type="ECO:0000256" key="6">
    <source>
        <dbReference type="ARBA" id="ARBA00022777"/>
    </source>
</evidence>
<dbReference type="InterPro" id="IPR001789">
    <property type="entry name" value="Sig_transdc_resp-reg_receiver"/>
</dbReference>
<dbReference type="FunFam" id="3.30.565.10:FF:000010">
    <property type="entry name" value="Sensor histidine kinase RcsC"/>
    <property type="match status" value="1"/>
</dbReference>
<dbReference type="CDD" id="cd06225">
    <property type="entry name" value="HAMP"/>
    <property type="match status" value="1"/>
</dbReference>
<dbReference type="InterPro" id="IPR004358">
    <property type="entry name" value="Sig_transdc_His_kin-like_C"/>
</dbReference>
<evidence type="ECO:0000256" key="9">
    <source>
        <dbReference type="SAM" id="Coils"/>
    </source>
</evidence>
<dbReference type="InterPro" id="IPR003661">
    <property type="entry name" value="HisK_dim/P_dom"/>
</dbReference>
<dbReference type="SMART" id="SM00388">
    <property type="entry name" value="HisKA"/>
    <property type="match status" value="1"/>
</dbReference>
<dbReference type="Pfam" id="PF00072">
    <property type="entry name" value="Response_reg"/>
    <property type="match status" value="1"/>
</dbReference>
<dbReference type="GO" id="GO:0016020">
    <property type="term" value="C:membrane"/>
    <property type="evidence" value="ECO:0007669"/>
    <property type="project" value="UniProtKB-SubCell"/>
</dbReference>
<dbReference type="Gene3D" id="3.40.50.2300">
    <property type="match status" value="1"/>
</dbReference>
<dbReference type="CDD" id="cd17546">
    <property type="entry name" value="REC_hyHK_CKI1_RcsC-like"/>
    <property type="match status" value="1"/>
</dbReference>
<evidence type="ECO:0000256" key="3">
    <source>
        <dbReference type="ARBA" id="ARBA00012438"/>
    </source>
</evidence>
<dbReference type="CDD" id="cd16922">
    <property type="entry name" value="HATPase_EvgS-ArcB-TorS-like"/>
    <property type="match status" value="1"/>
</dbReference>
<keyword evidence="10" id="KW-1133">Transmembrane helix</keyword>
<keyword evidence="9" id="KW-0175">Coiled coil</keyword>
<sequence length="522" mass="58580">MVISTLLRRLNDISISRKLYFIISIVAVLVLIGLYATGFAINSLSLLLLILGAMGTITIITINRSLIQDLNGITKGADLVTKGSFKTRVQVYSRDEVGILAMAFNDMANTFEQKIVELKLTEENLIREKERAEHFEKAKKHFLVNMSHEIRTPMNAILGFARYLQESLTDKDQLESIKMIVKSGEHLLATLNDILDLSNIETGEVSFMKLPFTLRDTVSSIYQLMEGNAKQKKIGLSYSLDDNIPDSIIYGDSVRLSQILLSLTSNALKFTEYGHVSITAKAVSCDDDERIAIEFRVKDTGIGIPIEKQDKIFELFEQGTNHMTRKFGGTGIGLSIVKHLITLQQGEIRVHSVLNQGSEFCFSLSFFKTNLCKDNWDKHSKDLTLTSDVVSGKGVKVLIVEDNAINQLLVIKLLQRHGYETTVAENGEIALHKYINDDFDIILMDLQMPEMDGYEATVQIRNLKSYKKDVPIVAMTAHTIKGEMEKCLSIGMNDYISKPFHANELYEKISSLVKEVTPIPAQ</sequence>
<comment type="caution">
    <text evidence="14">The sequence shown here is derived from an EMBL/GenBank/DDBJ whole genome shotgun (WGS) entry which is preliminary data.</text>
</comment>
<dbReference type="InterPro" id="IPR003594">
    <property type="entry name" value="HATPase_dom"/>
</dbReference>
<evidence type="ECO:0000256" key="1">
    <source>
        <dbReference type="ARBA" id="ARBA00000085"/>
    </source>
</evidence>
<dbReference type="InterPro" id="IPR005467">
    <property type="entry name" value="His_kinase_dom"/>
</dbReference>
<dbReference type="EC" id="2.7.13.3" evidence="3"/>
<dbReference type="Gene3D" id="1.10.287.130">
    <property type="match status" value="1"/>
</dbReference>
<evidence type="ECO:0000256" key="4">
    <source>
        <dbReference type="ARBA" id="ARBA00022553"/>
    </source>
</evidence>
<evidence type="ECO:0000259" key="11">
    <source>
        <dbReference type="PROSITE" id="PS50109"/>
    </source>
</evidence>
<dbReference type="Pfam" id="PF00672">
    <property type="entry name" value="HAMP"/>
    <property type="match status" value="1"/>
</dbReference>
<keyword evidence="6" id="KW-0418">Kinase</keyword>
<dbReference type="SUPFAM" id="SSF52172">
    <property type="entry name" value="CheY-like"/>
    <property type="match status" value="1"/>
</dbReference>
<dbReference type="Proteomes" id="UP000291117">
    <property type="component" value="Unassembled WGS sequence"/>
</dbReference>
<proteinExistence type="predicted"/>
<dbReference type="InterPro" id="IPR003660">
    <property type="entry name" value="HAMP_dom"/>
</dbReference>
<dbReference type="EMBL" id="SJSM01000008">
    <property type="protein sequence ID" value="TCC95842.1"/>
    <property type="molecule type" value="Genomic_DNA"/>
</dbReference>
<dbReference type="SUPFAM" id="SSF158472">
    <property type="entry name" value="HAMP domain-like"/>
    <property type="match status" value="1"/>
</dbReference>
<dbReference type="SUPFAM" id="SSF47384">
    <property type="entry name" value="Homodimeric domain of signal transducing histidine kinase"/>
    <property type="match status" value="1"/>
</dbReference>
<evidence type="ECO:0000256" key="2">
    <source>
        <dbReference type="ARBA" id="ARBA00004370"/>
    </source>
</evidence>
<dbReference type="InterPro" id="IPR036890">
    <property type="entry name" value="HATPase_C_sf"/>
</dbReference>
<keyword evidence="15" id="KW-1185">Reference proteome</keyword>
<dbReference type="OrthoDB" id="9811889at2"/>
<dbReference type="SUPFAM" id="SSF55874">
    <property type="entry name" value="ATPase domain of HSP90 chaperone/DNA topoisomerase II/histidine kinase"/>
    <property type="match status" value="1"/>
</dbReference>
<name>A0A4R0NAC6_9SPHI</name>
<keyword evidence="10" id="KW-0812">Transmembrane</keyword>
<keyword evidence="7" id="KW-0902">Two-component regulatory system</keyword>
<evidence type="ECO:0000256" key="8">
    <source>
        <dbReference type="PROSITE-ProRule" id="PRU00169"/>
    </source>
</evidence>
<dbReference type="GO" id="GO:0000155">
    <property type="term" value="F:phosphorelay sensor kinase activity"/>
    <property type="evidence" value="ECO:0007669"/>
    <property type="project" value="InterPro"/>
</dbReference>
<dbReference type="Gene3D" id="6.10.340.10">
    <property type="match status" value="1"/>
</dbReference>
<dbReference type="SMART" id="SM00448">
    <property type="entry name" value="REC"/>
    <property type="match status" value="1"/>
</dbReference>
<gene>
    <name evidence="14" type="ORF">EZ444_14615</name>
</gene>
<comment type="subcellular location">
    <subcellularLocation>
        <location evidence="2">Membrane</location>
    </subcellularLocation>
</comment>
<evidence type="ECO:0000259" key="13">
    <source>
        <dbReference type="PROSITE" id="PS50885"/>
    </source>
</evidence>
<feature type="transmembrane region" description="Helical" evidence="10">
    <location>
        <begin position="20"/>
        <end position="38"/>
    </location>
</feature>
<evidence type="ECO:0000259" key="12">
    <source>
        <dbReference type="PROSITE" id="PS50110"/>
    </source>
</evidence>
<feature type="modified residue" description="4-aspartylphosphate" evidence="8">
    <location>
        <position position="445"/>
    </location>
</feature>
<keyword evidence="5" id="KW-0808">Transferase</keyword>
<dbReference type="Pfam" id="PF02518">
    <property type="entry name" value="HATPase_c"/>
    <property type="match status" value="1"/>
</dbReference>
<comment type="catalytic activity">
    <reaction evidence="1">
        <text>ATP + protein L-histidine = ADP + protein N-phospho-L-histidine.</text>
        <dbReference type="EC" id="2.7.13.3"/>
    </reaction>
</comment>
<dbReference type="AlphaFoldDB" id="A0A4R0NAC6"/>
<keyword evidence="4 8" id="KW-0597">Phosphoprotein</keyword>
<dbReference type="SMART" id="SM00304">
    <property type="entry name" value="HAMP"/>
    <property type="match status" value="1"/>
</dbReference>
<feature type="transmembrane region" description="Helical" evidence="10">
    <location>
        <begin position="44"/>
        <end position="62"/>
    </location>
</feature>
<dbReference type="SMART" id="SM00387">
    <property type="entry name" value="HATPase_c"/>
    <property type="match status" value="1"/>
</dbReference>
<feature type="domain" description="HAMP" evidence="13">
    <location>
        <begin position="64"/>
        <end position="116"/>
    </location>
</feature>
<feature type="coiled-coil region" evidence="9">
    <location>
        <begin position="108"/>
        <end position="138"/>
    </location>
</feature>
<evidence type="ECO:0000313" key="14">
    <source>
        <dbReference type="EMBL" id="TCC95842.1"/>
    </source>
</evidence>
<feature type="domain" description="Histidine kinase" evidence="11">
    <location>
        <begin position="145"/>
        <end position="368"/>
    </location>
</feature>
<dbReference type="InterPro" id="IPR011006">
    <property type="entry name" value="CheY-like_superfamily"/>
</dbReference>